<organism evidence="1 2">
    <name type="scientific">Algoriphagus aestuariicola</name>
    <dbReference type="NCBI Taxonomy" id="1852016"/>
    <lineage>
        <taxon>Bacteria</taxon>
        <taxon>Pseudomonadati</taxon>
        <taxon>Bacteroidota</taxon>
        <taxon>Cytophagia</taxon>
        <taxon>Cytophagales</taxon>
        <taxon>Cyclobacteriaceae</taxon>
        <taxon>Algoriphagus</taxon>
    </lineage>
</organism>
<sequence>MLDILRTFSLSLPETSEEPHFEKTSFRVRKKIFVTYDFDTRFACFKLSEKDQDLFSLFDSSLVFPVPNKWGKQGWTLAKIEALDQGVIQDIICAAYNQVAPEKLKLPPSSPNSSET</sequence>
<proteinExistence type="predicted"/>
<accession>A0ABS3BP34</accession>
<dbReference type="Gene3D" id="3.90.1150.30">
    <property type="match status" value="1"/>
</dbReference>
<comment type="caution">
    <text evidence="1">The sequence shown here is derived from an EMBL/GenBank/DDBJ whole genome shotgun (WGS) entry which is preliminary data.</text>
</comment>
<dbReference type="EMBL" id="JAFKCW010000001">
    <property type="protein sequence ID" value="MBN7799424.1"/>
    <property type="molecule type" value="Genomic_DNA"/>
</dbReference>
<dbReference type="Pfam" id="PF04237">
    <property type="entry name" value="YjbR"/>
    <property type="match status" value="1"/>
</dbReference>
<dbReference type="InterPro" id="IPR038056">
    <property type="entry name" value="YjbR-like_sf"/>
</dbReference>
<dbReference type="RefSeq" id="WP_206567419.1">
    <property type="nucleotide sequence ID" value="NZ_JAFKCW010000001.1"/>
</dbReference>
<protein>
    <submittedName>
        <fullName evidence="1">MmcQ/YjbR family DNA-binding protein</fullName>
    </submittedName>
</protein>
<evidence type="ECO:0000313" key="1">
    <source>
        <dbReference type="EMBL" id="MBN7799424.1"/>
    </source>
</evidence>
<dbReference type="SUPFAM" id="SSF142906">
    <property type="entry name" value="YjbR-like"/>
    <property type="match status" value="1"/>
</dbReference>
<reference evidence="1 2" key="1">
    <citation type="submission" date="2021-03" db="EMBL/GenBank/DDBJ databases">
        <title>novel species isolated from a fishpond in China.</title>
        <authorList>
            <person name="Lu H."/>
            <person name="Cai Z."/>
        </authorList>
    </citation>
    <scope>NUCLEOTIDE SEQUENCE [LARGE SCALE GENOMIC DNA]</scope>
    <source>
        <strain evidence="1 2">JCM 31546</strain>
    </source>
</reference>
<evidence type="ECO:0000313" key="2">
    <source>
        <dbReference type="Proteomes" id="UP000664698"/>
    </source>
</evidence>
<name>A0ABS3BP34_9BACT</name>
<dbReference type="Proteomes" id="UP000664698">
    <property type="component" value="Unassembled WGS sequence"/>
</dbReference>
<keyword evidence="2" id="KW-1185">Reference proteome</keyword>
<dbReference type="InterPro" id="IPR058532">
    <property type="entry name" value="YjbR/MT2646/Rv2570-like"/>
</dbReference>
<dbReference type="GO" id="GO:0003677">
    <property type="term" value="F:DNA binding"/>
    <property type="evidence" value="ECO:0007669"/>
    <property type="project" value="UniProtKB-KW"/>
</dbReference>
<gene>
    <name evidence="1" type="ORF">J0A67_01055</name>
</gene>
<keyword evidence="1" id="KW-0238">DNA-binding</keyword>